<comment type="caution">
    <text evidence="2">The sequence shown here is derived from an EMBL/GenBank/DDBJ whole genome shotgun (WGS) entry which is preliminary data.</text>
</comment>
<feature type="compositionally biased region" description="Basic and acidic residues" evidence="1">
    <location>
        <begin position="193"/>
        <end position="202"/>
    </location>
</feature>
<reference evidence="2 3" key="1">
    <citation type="journal article" date="2024" name="Commun. Biol.">
        <title>Comparative genomic analysis of thermophilic fungi reveals convergent evolutionary adaptations and gene losses.</title>
        <authorList>
            <person name="Steindorff A.S."/>
            <person name="Aguilar-Pontes M.V."/>
            <person name="Robinson A.J."/>
            <person name="Andreopoulos B."/>
            <person name="LaButti K."/>
            <person name="Kuo A."/>
            <person name="Mondo S."/>
            <person name="Riley R."/>
            <person name="Otillar R."/>
            <person name="Haridas S."/>
            <person name="Lipzen A."/>
            <person name="Grimwood J."/>
            <person name="Schmutz J."/>
            <person name="Clum A."/>
            <person name="Reid I.D."/>
            <person name="Moisan M.C."/>
            <person name="Butler G."/>
            <person name="Nguyen T.T.M."/>
            <person name="Dewar K."/>
            <person name="Conant G."/>
            <person name="Drula E."/>
            <person name="Henrissat B."/>
            <person name="Hansel C."/>
            <person name="Singer S."/>
            <person name="Hutchinson M.I."/>
            <person name="de Vries R.P."/>
            <person name="Natvig D.O."/>
            <person name="Powell A.J."/>
            <person name="Tsang A."/>
            <person name="Grigoriev I.V."/>
        </authorList>
    </citation>
    <scope>NUCLEOTIDE SEQUENCE [LARGE SCALE GENOMIC DNA]</scope>
    <source>
        <strain evidence="2 3">ATCC 24622</strain>
    </source>
</reference>
<feature type="region of interest" description="Disordered" evidence="1">
    <location>
        <begin position="249"/>
        <end position="371"/>
    </location>
</feature>
<evidence type="ECO:0000256" key="1">
    <source>
        <dbReference type="SAM" id="MobiDB-lite"/>
    </source>
</evidence>
<feature type="region of interest" description="Disordered" evidence="1">
    <location>
        <begin position="128"/>
        <end position="237"/>
    </location>
</feature>
<accession>A0ABR3VPP9</accession>
<keyword evidence="3" id="KW-1185">Reference proteome</keyword>
<dbReference type="EMBL" id="JAZHXJ010001808">
    <property type="protein sequence ID" value="KAL1843617.1"/>
    <property type="molecule type" value="Genomic_DNA"/>
</dbReference>
<feature type="compositionally biased region" description="Basic and acidic residues" evidence="1">
    <location>
        <begin position="305"/>
        <end position="349"/>
    </location>
</feature>
<protein>
    <submittedName>
        <fullName evidence="2">Uncharacterized protein</fullName>
    </submittedName>
</protein>
<organism evidence="2 3">
    <name type="scientific">Phialemonium thermophilum</name>
    <dbReference type="NCBI Taxonomy" id="223376"/>
    <lineage>
        <taxon>Eukaryota</taxon>
        <taxon>Fungi</taxon>
        <taxon>Dikarya</taxon>
        <taxon>Ascomycota</taxon>
        <taxon>Pezizomycotina</taxon>
        <taxon>Sordariomycetes</taxon>
        <taxon>Sordariomycetidae</taxon>
        <taxon>Cephalothecales</taxon>
        <taxon>Cephalothecaceae</taxon>
        <taxon>Phialemonium</taxon>
    </lineage>
</organism>
<evidence type="ECO:0000313" key="3">
    <source>
        <dbReference type="Proteomes" id="UP001586593"/>
    </source>
</evidence>
<gene>
    <name evidence="2" type="ORF">VTK73DRAFT_2796</name>
</gene>
<sequence length="371" mass="38594">MLTMPSATESTMSRNHSTYMTERVSREICEKRLFFVFSSSSASLVDASAARVCCSSSSSSSSSSAAAAVPSCEFRKAVDSGRRLSDACATRCFSSHRAESSRLQSTLTAPMTTYSQKQRLDEAAGRLGAQRRAQGGGGHVPDVDVGAGLGSGQLGDDRLLDGAEGPEVAARGADHADHGGAQQDPVVLEDGEDGARDHHEQGAAEQDAAAAQVVGDEGQQQREGDVAQQGQGHEEADARVGDMQLVEEEGQHEGAGAVGEHAGAAGQDDEPGVGAGGVDGAQARFVPDIVEGGQAHGRAGKRREGKSERIKGIGGSRKSEGIEGSGKSERNRGDRGNRGVEGSRGRGVEGSRGSEGTREYYRVSERKKRGK</sequence>
<name>A0ABR3VPP9_9PEZI</name>
<proteinExistence type="predicted"/>
<evidence type="ECO:0000313" key="2">
    <source>
        <dbReference type="EMBL" id="KAL1843617.1"/>
    </source>
</evidence>
<feature type="compositionally biased region" description="Low complexity" evidence="1">
    <location>
        <begin position="254"/>
        <end position="266"/>
    </location>
</feature>
<dbReference type="Proteomes" id="UP001586593">
    <property type="component" value="Unassembled WGS sequence"/>
</dbReference>
<feature type="compositionally biased region" description="Low complexity" evidence="1">
    <location>
        <begin position="203"/>
        <end position="218"/>
    </location>
</feature>
<feature type="compositionally biased region" description="Basic and acidic residues" evidence="1">
    <location>
        <begin position="355"/>
        <end position="364"/>
    </location>
</feature>